<evidence type="ECO:0000256" key="4">
    <source>
        <dbReference type="ARBA" id="ARBA00016244"/>
    </source>
</evidence>
<dbReference type="Pfam" id="PF22638">
    <property type="entry name" value="FlgK_D1"/>
    <property type="match status" value="1"/>
</dbReference>
<keyword evidence="9" id="KW-0282">Flagellum</keyword>
<feature type="domain" description="Flagellar basal-body/hook protein C-terminal" evidence="7">
    <location>
        <begin position="439"/>
        <end position="477"/>
    </location>
</feature>
<dbReference type="GO" id="GO:0044780">
    <property type="term" value="P:bacterial-type flagellum assembly"/>
    <property type="evidence" value="ECO:0007669"/>
    <property type="project" value="InterPro"/>
</dbReference>
<organism evidence="9 10">
    <name type="scientific">Notoacmeibacter marinus</name>
    <dbReference type="NCBI Taxonomy" id="1876515"/>
    <lineage>
        <taxon>Bacteria</taxon>
        <taxon>Pseudomonadati</taxon>
        <taxon>Pseudomonadota</taxon>
        <taxon>Alphaproteobacteria</taxon>
        <taxon>Hyphomicrobiales</taxon>
        <taxon>Notoacmeibacteraceae</taxon>
        <taxon>Notoacmeibacter</taxon>
    </lineage>
</organism>
<evidence type="ECO:0000259" key="7">
    <source>
        <dbReference type="Pfam" id="PF06429"/>
    </source>
</evidence>
<dbReference type="RefSeq" id="WP_094076405.1">
    <property type="nucleotide sequence ID" value="NZ_NBYO01000001.1"/>
</dbReference>
<evidence type="ECO:0000313" key="9">
    <source>
        <dbReference type="EMBL" id="OXT02450.1"/>
    </source>
</evidence>
<evidence type="ECO:0000259" key="8">
    <source>
        <dbReference type="Pfam" id="PF22638"/>
    </source>
</evidence>
<feature type="domain" description="Flagellar hook-associated protein FlgK helical" evidence="8">
    <location>
        <begin position="83"/>
        <end position="297"/>
    </location>
</feature>
<dbReference type="PANTHER" id="PTHR30033">
    <property type="entry name" value="FLAGELLAR HOOK-ASSOCIATED PROTEIN 1"/>
    <property type="match status" value="1"/>
</dbReference>
<proteinExistence type="inferred from homology"/>
<dbReference type="Pfam" id="PF06429">
    <property type="entry name" value="Flg_bbr_C"/>
    <property type="match status" value="1"/>
</dbReference>
<comment type="subcellular location">
    <subcellularLocation>
        <location evidence="1">Bacterial flagellum</location>
    </subcellularLocation>
    <subcellularLocation>
        <location evidence="2">Secreted</location>
    </subcellularLocation>
</comment>
<keyword evidence="6" id="KW-0975">Bacterial flagellum</keyword>
<keyword evidence="9" id="KW-0969">Cilium</keyword>
<dbReference type="SUPFAM" id="SSF64518">
    <property type="entry name" value="Phase 1 flagellin"/>
    <property type="match status" value="1"/>
</dbReference>
<dbReference type="GO" id="GO:0009424">
    <property type="term" value="C:bacterial-type flagellum hook"/>
    <property type="evidence" value="ECO:0007669"/>
    <property type="project" value="InterPro"/>
</dbReference>
<dbReference type="InterPro" id="IPR002371">
    <property type="entry name" value="FlgK"/>
</dbReference>
<dbReference type="PANTHER" id="PTHR30033:SF1">
    <property type="entry name" value="FLAGELLAR HOOK-ASSOCIATED PROTEIN 1"/>
    <property type="match status" value="1"/>
</dbReference>
<sequence>MSLTAALMNAHASIFDVSRRVSTVASNITHADDPNYVRRIAVNNVANSNNAYATQRAAAPQMELMRRESMTSSSGAELTAEKMEQLSRLLGNAEGTTSGLMKGLQSSMELYAASPADTALAESVVGKAEQLSTTIRSNAKSLHGFAHVVGSEIGDEAAKLQQLLSDFANVNKTIVSGQTIGQDVSDALDQRSRILNEMSAIVPVSQIDRENGDMMLLTGNGVTLFDKVPRDVTAVIDSADSSRNAVYIDGIAMRVPADGESAAANGRLSALLNMSQQTIPTALRELDEMARGLIVTFGESDPSAALPDMAGLFTWNGGPDISAIASHVPSMALSLSVNPAFLSSQGGSAAALRDGGANGASYLANTNGYASYSDRLEAVVSAFDTPFAFDAAAAGGPTRSLMDFALSTESNMETARVAAADTALRASALTTSLTERFSNTVNVNLDEEIALLVDLQNSYEASSRIVSVVDEMLAQLFQATG</sequence>
<accession>A0A231V2S6</accession>
<comment type="similarity">
    <text evidence="3">Belongs to the flagella basal body rod proteins family.</text>
</comment>
<evidence type="ECO:0000256" key="1">
    <source>
        <dbReference type="ARBA" id="ARBA00004365"/>
    </source>
</evidence>
<comment type="caution">
    <text evidence="9">The sequence shown here is derived from an EMBL/GenBank/DDBJ whole genome shotgun (WGS) entry which is preliminary data.</text>
</comment>
<dbReference type="InterPro" id="IPR010930">
    <property type="entry name" value="Flg_bb/hook_C_dom"/>
</dbReference>
<dbReference type="GO" id="GO:0005576">
    <property type="term" value="C:extracellular region"/>
    <property type="evidence" value="ECO:0007669"/>
    <property type="project" value="UniProtKB-SubCell"/>
</dbReference>
<keyword evidence="5" id="KW-0964">Secreted</keyword>
<evidence type="ECO:0000313" key="10">
    <source>
        <dbReference type="Proteomes" id="UP000215405"/>
    </source>
</evidence>
<name>A0A231V2S6_9HYPH</name>
<gene>
    <name evidence="9" type="ORF">B7H23_06015</name>
</gene>
<protein>
    <recommendedName>
        <fullName evidence="4">Flagellar hook-associated protein 1</fullName>
    </recommendedName>
</protein>
<keyword evidence="10" id="KW-1185">Reference proteome</keyword>
<evidence type="ECO:0000256" key="2">
    <source>
        <dbReference type="ARBA" id="ARBA00004613"/>
    </source>
</evidence>
<reference evidence="10" key="1">
    <citation type="journal article" date="2017" name="Int. J. Syst. Evol. Microbiol.">
        <title>Notoacmeibacter marinus gen. nov., sp. nov., isolated from the gut of a limpet and proposal of Notoacmeibacteraceae fam. nov. in the order Rhizobiales of the class Alphaproteobacteria.</title>
        <authorList>
            <person name="Huang Z."/>
            <person name="Guo F."/>
            <person name="Lai Q."/>
        </authorList>
    </citation>
    <scope>NUCLEOTIDE SEQUENCE [LARGE SCALE GENOMIC DNA]</scope>
    <source>
        <strain evidence="10">XMTR2A4</strain>
    </source>
</reference>
<dbReference type="GO" id="GO:0005198">
    <property type="term" value="F:structural molecule activity"/>
    <property type="evidence" value="ECO:0007669"/>
    <property type="project" value="InterPro"/>
</dbReference>
<keyword evidence="9" id="KW-0966">Cell projection</keyword>
<evidence type="ECO:0000256" key="5">
    <source>
        <dbReference type="ARBA" id="ARBA00022525"/>
    </source>
</evidence>
<dbReference type="AlphaFoldDB" id="A0A231V2S6"/>
<dbReference type="EMBL" id="NBYO01000001">
    <property type="protein sequence ID" value="OXT02450.1"/>
    <property type="molecule type" value="Genomic_DNA"/>
</dbReference>
<dbReference type="Proteomes" id="UP000215405">
    <property type="component" value="Unassembled WGS sequence"/>
</dbReference>
<evidence type="ECO:0000256" key="6">
    <source>
        <dbReference type="ARBA" id="ARBA00023143"/>
    </source>
</evidence>
<dbReference type="InterPro" id="IPR053927">
    <property type="entry name" value="FlgK_helical"/>
</dbReference>
<dbReference type="OrthoDB" id="7181295at2"/>
<evidence type="ECO:0000256" key="3">
    <source>
        <dbReference type="ARBA" id="ARBA00009677"/>
    </source>
</evidence>
<dbReference type="NCBIfam" id="TIGR02492">
    <property type="entry name" value="flgK_ends"/>
    <property type="match status" value="1"/>
</dbReference>